<dbReference type="InterPro" id="IPR015797">
    <property type="entry name" value="NUDIX_hydrolase-like_dom_sf"/>
</dbReference>
<sequence>MDPTAPVPPSAEQVVLVDEADTETGTLEKLRAHEEGRLHRALSVFVFNGRGEVLLQRRAASKYHSGGQWTNTCCSHPRPGEPVASAARRRLREEMGFECDLAPAFAFTYRADVGGGLVEHELDHVFAGRWEGAPAPDPEEVDGWRWASLDELARDAAAHPDAYTPWLRMILADSSRISSLCLCASV</sequence>
<evidence type="ECO:0000256" key="4">
    <source>
        <dbReference type="ARBA" id="ARBA00022490"/>
    </source>
</evidence>
<dbReference type="GO" id="GO:0004452">
    <property type="term" value="F:isopentenyl-diphosphate delta-isomerase activity"/>
    <property type="evidence" value="ECO:0007669"/>
    <property type="project" value="UniProtKB-UniRule"/>
</dbReference>
<dbReference type="NCBIfam" id="TIGR02150">
    <property type="entry name" value="IPP_isom_1"/>
    <property type="match status" value="1"/>
</dbReference>
<dbReference type="PIRSF" id="PIRSF018427">
    <property type="entry name" value="Isopntndiph_ism"/>
    <property type="match status" value="1"/>
</dbReference>
<keyword evidence="7" id="KW-0464">Manganese</keyword>
<dbReference type="PANTHER" id="PTHR10885:SF0">
    <property type="entry name" value="ISOPENTENYL-DIPHOSPHATE DELTA-ISOMERASE"/>
    <property type="match status" value="1"/>
</dbReference>
<evidence type="ECO:0000256" key="8">
    <source>
        <dbReference type="ARBA" id="ARBA00023229"/>
    </source>
</evidence>
<feature type="active site" evidence="11">
    <location>
        <position position="121"/>
    </location>
</feature>
<dbReference type="AlphaFoldDB" id="A0A6J4LEE7"/>
<dbReference type="CDD" id="cd02885">
    <property type="entry name" value="NUDIX_IPP_Isomerase"/>
    <property type="match status" value="1"/>
</dbReference>
<dbReference type="PANTHER" id="PTHR10885">
    <property type="entry name" value="ISOPENTENYL-DIPHOSPHATE DELTA-ISOMERASE"/>
    <property type="match status" value="1"/>
</dbReference>
<keyword evidence="6" id="KW-0460">Magnesium</keyword>
<evidence type="ECO:0000256" key="2">
    <source>
        <dbReference type="ARBA" id="ARBA00007579"/>
    </source>
</evidence>
<dbReference type="SUPFAM" id="SSF55811">
    <property type="entry name" value="Nudix"/>
    <property type="match status" value="1"/>
</dbReference>
<evidence type="ECO:0000313" key="13">
    <source>
        <dbReference type="EMBL" id="CAA9330471.1"/>
    </source>
</evidence>
<evidence type="ECO:0000256" key="11">
    <source>
        <dbReference type="PIRSR" id="PIRSR018427-1"/>
    </source>
</evidence>
<feature type="active site" evidence="11">
    <location>
        <position position="74"/>
    </location>
</feature>
<dbReference type="GO" id="GO:0009240">
    <property type="term" value="P:isopentenyl diphosphate biosynthetic process"/>
    <property type="evidence" value="ECO:0007669"/>
    <property type="project" value="TreeGrafter"/>
</dbReference>
<dbReference type="EC" id="5.3.3.2" evidence="3 10"/>
<keyword evidence="8" id="KW-0414">Isoprene biosynthesis</keyword>
<dbReference type="GO" id="GO:0005737">
    <property type="term" value="C:cytoplasm"/>
    <property type="evidence" value="ECO:0007669"/>
    <property type="project" value="TreeGrafter"/>
</dbReference>
<dbReference type="HAMAP" id="MF_00202">
    <property type="entry name" value="Idi"/>
    <property type="match status" value="1"/>
</dbReference>
<evidence type="ECO:0000256" key="3">
    <source>
        <dbReference type="ARBA" id="ARBA00012057"/>
    </source>
</evidence>
<evidence type="ECO:0000256" key="9">
    <source>
        <dbReference type="ARBA" id="ARBA00023235"/>
    </source>
</evidence>
<dbReference type="InterPro" id="IPR056375">
    <property type="entry name" value="Idi_bact"/>
</dbReference>
<dbReference type="EMBL" id="CADCTW010000117">
    <property type="protein sequence ID" value="CAA9330471.1"/>
    <property type="molecule type" value="Genomic_DNA"/>
</dbReference>
<dbReference type="UniPathway" id="UPA00059">
    <property type="reaction ID" value="UER00104"/>
</dbReference>
<evidence type="ECO:0000256" key="6">
    <source>
        <dbReference type="ARBA" id="ARBA00022842"/>
    </source>
</evidence>
<accession>A0A6J4LEE7</accession>
<gene>
    <name evidence="13" type="ORF">AVDCRST_MAG68-2448</name>
</gene>
<dbReference type="GO" id="GO:0050992">
    <property type="term" value="P:dimethylallyl diphosphate biosynthetic process"/>
    <property type="evidence" value="ECO:0007669"/>
    <property type="project" value="UniProtKB-UniPathway"/>
</dbReference>
<dbReference type="InterPro" id="IPR011876">
    <property type="entry name" value="IsopentenylPP_isomerase_typ1"/>
</dbReference>
<comment type="similarity">
    <text evidence="2">Belongs to the IPP isomerase type 1 family.</text>
</comment>
<dbReference type="NCBIfam" id="NF002995">
    <property type="entry name" value="PRK03759.1"/>
    <property type="match status" value="1"/>
</dbReference>
<evidence type="ECO:0000256" key="7">
    <source>
        <dbReference type="ARBA" id="ARBA00023211"/>
    </source>
</evidence>
<evidence type="ECO:0000256" key="5">
    <source>
        <dbReference type="ARBA" id="ARBA00022723"/>
    </source>
</evidence>
<comment type="pathway">
    <text evidence="1">Isoprenoid biosynthesis; dimethylallyl diphosphate biosynthesis; dimethylallyl diphosphate from isopentenyl diphosphate: step 1/1.</text>
</comment>
<dbReference type="Gene3D" id="3.90.79.10">
    <property type="entry name" value="Nucleoside Triphosphate Pyrophosphohydrolase"/>
    <property type="match status" value="1"/>
</dbReference>
<dbReference type="Pfam" id="PF00293">
    <property type="entry name" value="NUDIX"/>
    <property type="match status" value="1"/>
</dbReference>
<keyword evidence="5" id="KW-0479">Metal-binding</keyword>
<evidence type="ECO:0000259" key="12">
    <source>
        <dbReference type="PROSITE" id="PS51462"/>
    </source>
</evidence>
<keyword evidence="4" id="KW-0963">Cytoplasm</keyword>
<keyword evidence="9 13" id="KW-0413">Isomerase</keyword>
<protein>
    <recommendedName>
        <fullName evidence="3 10">Isopentenyl-diphosphate delta-isomerase</fullName>
        <ecNumber evidence="3 10">5.3.3.2</ecNumber>
    </recommendedName>
</protein>
<evidence type="ECO:0000256" key="1">
    <source>
        <dbReference type="ARBA" id="ARBA00004826"/>
    </source>
</evidence>
<proteinExistence type="inferred from homology"/>
<dbReference type="PROSITE" id="PS51462">
    <property type="entry name" value="NUDIX"/>
    <property type="match status" value="1"/>
</dbReference>
<feature type="domain" description="Nudix hydrolase" evidence="12">
    <location>
        <begin position="37"/>
        <end position="169"/>
    </location>
</feature>
<dbReference type="InterPro" id="IPR000086">
    <property type="entry name" value="NUDIX_hydrolase_dom"/>
</dbReference>
<evidence type="ECO:0000256" key="10">
    <source>
        <dbReference type="NCBIfam" id="TIGR02150"/>
    </source>
</evidence>
<name>A0A6J4LEE7_9BACT</name>
<reference evidence="13" key="1">
    <citation type="submission" date="2020-02" db="EMBL/GenBank/DDBJ databases">
        <authorList>
            <person name="Meier V. D."/>
        </authorList>
    </citation>
    <scope>NUCLEOTIDE SEQUENCE</scope>
    <source>
        <strain evidence="13">AVDCRST_MAG68</strain>
    </source>
</reference>
<organism evidence="13">
    <name type="scientific">uncultured Gemmatimonadota bacterium</name>
    <dbReference type="NCBI Taxonomy" id="203437"/>
    <lineage>
        <taxon>Bacteria</taxon>
        <taxon>Pseudomonadati</taxon>
        <taxon>Gemmatimonadota</taxon>
        <taxon>environmental samples</taxon>
    </lineage>
</organism>
<dbReference type="GO" id="GO:0046872">
    <property type="term" value="F:metal ion binding"/>
    <property type="evidence" value="ECO:0007669"/>
    <property type="project" value="UniProtKB-KW"/>
</dbReference>